<sequence length="81" mass="8973">MAIHWFPFFKLEKCAHCGKCISACPHHLLFQKQDDNDPNLFVPKITDPQLCPVNCSKCAGSCAYGVIGIIRPAKPCDCCSF</sequence>
<dbReference type="SUPFAM" id="SSF54862">
    <property type="entry name" value="4Fe-4S ferredoxins"/>
    <property type="match status" value="1"/>
</dbReference>
<dbReference type="RefSeq" id="WP_338103263.1">
    <property type="nucleotide sequence ID" value="NZ_CP131060.1"/>
</dbReference>
<dbReference type="PROSITE" id="PS00198">
    <property type="entry name" value="4FE4S_FER_1"/>
    <property type="match status" value="1"/>
</dbReference>
<dbReference type="PROSITE" id="PS51379">
    <property type="entry name" value="4FE4S_FER_2"/>
    <property type="match status" value="2"/>
</dbReference>
<gene>
    <name evidence="2" type="ORF">MsAc7_07730</name>
</gene>
<dbReference type="EMBL" id="CP131060">
    <property type="protein sequence ID" value="WNY25227.1"/>
    <property type="molecule type" value="Genomic_DNA"/>
</dbReference>
<dbReference type="GO" id="GO:0016491">
    <property type="term" value="F:oxidoreductase activity"/>
    <property type="evidence" value="ECO:0007669"/>
    <property type="project" value="UniProtKB-ARBA"/>
</dbReference>
<dbReference type="Pfam" id="PF12838">
    <property type="entry name" value="Fer4_7"/>
    <property type="match status" value="1"/>
</dbReference>
<evidence type="ECO:0000313" key="3">
    <source>
        <dbReference type="Proteomes" id="UP001303587"/>
    </source>
</evidence>
<keyword evidence="3" id="KW-1185">Reference proteome</keyword>
<evidence type="ECO:0000313" key="2">
    <source>
        <dbReference type="EMBL" id="WNY25227.1"/>
    </source>
</evidence>
<organism evidence="2 3">
    <name type="scientific">Methanolapillus millepedarum</name>
    <dbReference type="NCBI Taxonomy" id="3028296"/>
    <lineage>
        <taxon>Archaea</taxon>
        <taxon>Methanobacteriati</taxon>
        <taxon>Methanobacteriota</taxon>
        <taxon>Stenosarchaea group</taxon>
        <taxon>Methanomicrobia</taxon>
        <taxon>Methanosarcinales</taxon>
        <taxon>Methanosarcinaceae</taxon>
        <taxon>Methanolapillus</taxon>
    </lineage>
</organism>
<dbReference type="InterPro" id="IPR017896">
    <property type="entry name" value="4Fe4S_Fe-S-bd"/>
</dbReference>
<reference evidence="2 3" key="1">
    <citation type="submission" date="2023-07" db="EMBL/GenBank/DDBJ databases">
        <title>Closed genoem sequence of Methanosarcinaceae archaeon Ac7.</title>
        <authorList>
            <person name="Poehlein A."/>
            <person name="Protasov E."/>
            <person name="Platt K."/>
            <person name="Reeh H."/>
            <person name="Daniel R."/>
            <person name="Brune A."/>
        </authorList>
    </citation>
    <scope>NUCLEOTIDE SEQUENCE [LARGE SCALE GENOMIC DNA]</scope>
    <source>
        <strain evidence="2 3">Ac7</strain>
    </source>
</reference>
<dbReference type="InterPro" id="IPR017900">
    <property type="entry name" value="4Fe4S_Fe_S_CS"/>
</dbReference>
<dbReference type="Proteomes" id="UP001303587">
    <property type="component" value="Chromosome"/>
</dbReference>
<dbReference type="AlphaFoldDB" id="A0AA96V2E9"/>
<protein>
    <recommendedName>
        <fullName evidence="1">4Fe-4S ferredoxin-type domain-containing protein</fullName>
    </recommendedName>
</protein>
<name>A0AA96V2E9_9EURY</name>
<dbReference type="GeneID" id="89229885"/>
<evidence type="ECO:0000259" key="1">
    <source>
        <dbReference type="PROSITE" id="PS51379"/>
    </source>
</evidence>
<accession>A0AA96V2E9</accession>
<feature type="domain" description="4Fe-4S ferredoxin-type" evidence="1">
    <location>
        <begin position="41"/>
        <end position="72"/>
    </location>
</feature>
<dbReference type="Gene3D" id="3.30.70.20">
    <property type="match status" value="1"/>
</dbReference>
<proteinExistence type="predicted"/>
<feature type="domain" description="4Fe-4S ferredoxin-type" evidence="1">
    <location>
        <begin position="5"/>
        <end position="34"/>
    </location>
</feature>